<dbReference type="EMBL" id="LT629763">
    <property type="protein sequence ID" value="SDS34227.1"/>
    <property type="molecule type" value="Genomic_DNA"/>
</dbReference>
<feature type="signal peptide" evidence="1">
    <location>
        <begin position="1"/>
        <end position="20"/>
    </location>
</feature>
<accession>A0A1H1REM5</accession>
<keyword evidence="1" id="KW-0732">Signal</keyword>
<dbReference type="STRING" id="472181.SAMN05216271_1706"/>
<gene>
    <name evidence="3" type="ORF">SAMN05216271_1706</name>
</gene>
<evidence type="ECO:0000256" key="1">
    <source>
        <dbReference type="SAM" id="SignalP"/>
    </source>
</evidence>
<evidence type="ECO:0000313" key="3">
    <source>
        <dbReference type="EMBL" id="SDS34227.1"/>
    </source>
</evidence>
<reference evidence="4" key="1">
    <citation type="submission" date="2016-10" db="EMBL/GenBank/DDBJ databases">
        <authorList>
            <person name="Varghese N."/>
            <person name="Submissions S."/>
        </authorList>
    </citation>
    <scope>NUCLEOTIDE SEQUENCE [LARGE SCALE GENOMIC DNA]</scope>
    <source>
        <strain evidence="4">JCM 14963</strain>
    </source>
</reference>
<dbReference type="InterPro" id="IPR005546">
    <property type="entry name" value="Autotransporte_beta"/>
</dbReference>
<dbReference type="Gene3D" id="2.40.128.130">
    <property type="entry name" value="Autotransporter beta-domain"/>
    <property type="match status" value="1"/>
</dbReference>
<dbReference type="RefSeq" id="WP_092285682.1">
    <property type="nucleotide sequence ID" value="NZ_LT629763.1"/>
</dbReference>
<protein>
    <submittedName>
        <fullName evidence="3">Autotransporter beta-domain-containing protein</fullName>
    </submittedName>
</protein>
<feature type="domain" description="Autotransporter" evidence="2">
    <location>
        <begin position="57"/>
        <end position="149"/>
    </location>
</feature>
<dbReference type="Pfam" id="PF03797">
    <property type="entry name" value="Autotransporter"/>
    <property type="match status" value="1"/>
</dbReference>
<organism evidence="3 4">
    <name type="scientific">Halopseudomonas sabulinigri</name>
    <dbReference type="NCBI Taxonomy" id="472181"/>
    <lineage>
        <taxon>Bacteria</taxon>
        <taxon>Pseudomonadati</taxon>
        <taxon>Pseudomonadota</taxon>
        <taxon>Gammaproteobacteria</taxon>
        <taxon>Pseudomonadales</taxon>
        <taxon>Pseudomonadaceae</taxon>
        <taxon>Halopseudomonas</taxon>
    </lineage>
</organism>
<dbReference type="OrthoDB" id="8579419at2"/>
<dbReference type="AlphaFoldDB" id="A0A1H1REM5"/>
<sequence length="311" mass="34089">MSRTPCNIALLALLSVPPLAAEPLRLTTANVEDKVNGILTLMSYSMTLDLASSALQISDNDTGDPALTMTQLGGGATMSDEVPLYLEGSIAYSRYDPKFVASNGVQTRTIPVKWTSLTAAGGIGWDFALNDEWVLRPIGNVALGYISSDINSARLYLNYELDREIEFLDDGQMGALGLGGAMMLDWERVREEYEADLELRYSYLDLQNIGGDKAIDGNVTAQTANLWTRYRAPTGWTVMHNPLRYVLEYSHSEYLGEQRGALGFDRLSTIGAGIEFDSSAYPVFITRTRILIRQMFGDGVSGTALSFAVSF</sequence>
<evidence type="ECO:0000313" key="4">
    <source>
        <dbReference type="Proteomes" id="UP000243413"/>
    </source>
</evidence>
<feature type="chain" id="PRO_5009258763" evidence="1">
    <location>
        <begin position="21"/>
        <end position="311"/>
    </location>
</feature>
<dbReference type="Proteomes" id="UP000243413">
    <property type="component" value="Chromosome I"/>
</dbReference>
<proteinExistence type="predicted"/>
<dbReference type="SUPFAM" id="SSF103515">
    <property type="entry name" value="Autotransporter"/>
    <property type="match status" value="1"/>
</dbReference>
<dbReference type="InterPro" id="IPR036709">
    <property type="entry name" value="Autotransporte_beta_dom_sf"/>
</dbReference>
<evidence type="ECO:0000259" key="2">
    <source>
        <dbReference type="Pfam" id="PF03797"/>
    </source>
</evidence>
<name>A0A1H1REM5_9GAMM</name>